<evidence type="ECO:0000313" key="4">
    <source>
        <dbReference type="EMBL" id="CAF4614808.1"/>
    </source>
</evidence>
<evidence type="ECO:0000313" key="5">
    <source>
        <dbReference type="Proteomes" id="UP000663824"/>
    </source>
</evidence>
<dbReference type="EMBL" id="CAJNOW010012540">
    <property type="protein sequence ID" value="CAF1611244.1"/>
    <property type="molecule type" value="Genomic_DNA"/>
</dbReference>
<protein>
    <submittedName>
        <fullName evidence="2">Uncharacterized protein</fullName>
    </submittedName>
</protein>
<proteinExistence type="predicted"/>
<organism evidence="2 5">
    <name type="scientific">Rotaria magnacalcarata</name>
    <dbReference type="NCBI Taxonomy" id="392030"/>
    <lineage>
        <taxon>Eukaryota</taxon>
        <taxon>Metazoa</taxon>
        <taxon>Spiralia</taxon>
        <taxon>Gnathifera</taxon>
        <taxon>Rotifera</taxon>
        <taxon>Eurotatoria</taxon>
        <taxon>Bdelloidea</taxon>
        <taxon>Philodinida</taxon>
        <taxon>Philodinidae</taxon>
        <taxon>Rotaria</taxon>
    </lineage>
</organism>
<reference evidence="2" key="1">
    <citation type="submission" date="2021-02" db="EMBL/GenBank/DDBJ databases">
        <authorList>
            <person name="Nowell W R."/>
        </authorList>
    </citation>
    <scope>NUCLEOTIDE SEQUENCE</scope>
</reference>
<evidence type="ECO:0000313" key="2">
    <source>
        <dbReference type="EMBL" id="CAF1916944.1"/>
    </source>
</evidence>
<dbReference type="EMBL" id="CAJOBI010053923">
    <property type="protein sequence ID" value="CAF4385187.1"/>
    <property type="molecule type" value="Genomic_DNA"/>
</dbReference>
<comment type="caution">
    <text evidence="2">The sequence shown here is derived from an EMBL/GenBank/DDBJ whole genome shotgun (WGS) entry which is preliminary data.</text>
</comment>
<dbReference type="EMBL" id="CAJOBJ010107185">
    <property type="protein sequence ID" value="CAF4614808.1"/>
    <property type="molecule type" value="Genomic_DNA"/>
</dbReference>
<gene>
    <name evidence="4" type="ORF">GIL414_LOCUS39517</name>
    <name evidence="1" type="ORF">KQP761_LOCUS23392</name>
    <name evidence="2" type="ORF">MBJ925_LOCUS1348</name>
    <name evidence="3" type="ORF">SMN809_LOCUS29754</name>
</gene>
<dbReference type="Proteomes" id="UP000663834">
    <property type="component" value="Unassembled WGS sequence"/>
</dbReference>
<dbReference type="AlphaFoldDB" id="A0A816KGI9"/>
<sequence length="99" mass="11981">MSVWKELDEPIYRRLHQRVLQQPTQREKLLTNTLQDPIQSPTELQTKAWDKTVMLPRYQFDSSTSTTFQSKFYRWWYTNYAFNGSSLEHVRVRLVPNID</sequence>
<accession>A0A816KGI9</accession>
<name>A0A816KGI9_9BILA</name>
<evidence type="ECO:0000313" key="1">
    <source>
        <dbReference type="EMBL" id="CAF1611244.1"/>
    </source>
</evidence>
<evidence type="ECO:0000313" key="3">
    <source>
        <dbReference type="EMBL" id="CAF4385187.1"/>
    </source>
</evidence>
<dbReference type="Proteomes" id="UP000663824">
    <property type="component" value="Unassembled WGS sequence"/>
</dbReference>
<dbReference type="Proteomes" id="UP000676336">
    <property type="component" value="Unassembled WGS sequence"/>
</dbReference>
<dbReference type="EMBL" id="CAJNRE010000085">
    <property type="protein sequence ID" value="CAF1916944.1"/>
    <property type="molecule type" value="Genomic_DNA"/>
</dbReference>
<dbReference type="Proteomes" id="UP000681720">
    <property type="component" value="Unassembled WGS sequence"/>
</dbReference>